<dbReference type="Proteomes" id="UP000092695">
    <property type="component" value="Chromosome"/>
</dbReference>
<dbReference type="Pfam" id="PF01329">
    <property type="entry name" value="Pterin_4a"/>
    <property type="match status" value="1"/>
</dbReference>
<reference evidence="5 6" key="1">
    <citation type="submission" date="2016-06" db="EMBL/GenBank/DDBJ databases">
        <title>Complete genome sequence of a deep-branching marine Gamma Proteobacterium Woeseia oceani type strain XK5.</title>
        <authorList>
            <person name="Mu D."/>
            <person name="Du Z."/>
        </authorList>
    </citation>
    <scope>NUCLEOTIDE SEQUENCE [LARGE SCALE GENOMIC DNA]</scope>
    <source>
        <strain evidence="5 6">XK5</strain>
    </source>
</reference>
<dbReference type="EC" id="4.2.1.96" evidence="4"/>
<evidence type="ECO:0000313" key="5">
    <source>
        <dbReference type="EMBL" id="ANO51834.1"/>
    </source>
</evidence>
<dbReference type="AlphaFoldDB" id="A0A193LHH6"/>
<comment type="similarity">
    <text evidence="2 4">Belongs to the pterin-4-alpha-carbinolamine dehydratase family.</text>
</comment>
<dbReference type="HAMAP" id="MF_00434">
    <property type="entry name" value="Pterin_4_alpha"/>
    <property type="match status" value="1"/>
</dbReference>
<gene>
    <name evidence="5" type="ORF">BA177_12060</name>
</gene>
<dbReference type="InterPro" id="IPR001533">
    <property type="entry name" value="Pterin_deHydtase"/>
</dbReference>
<dbReference type="Gene3D" id="3.30.1360.20">
    <property type="entry name" value="Transcriptional coactivator/pterin dehydratase"/>
    <property type="match status" value="1"/>
</dbReference>
<dbReference type="CDD" id="cd00913">
    <property type="entry name" value="PCD_DCoH_subfamily_a"/>
    <property type="match status" value="1"/>
</dbReference>
<evidence type="ECO:0000256" key="1">
    <source>
        <dbReference type="ARBA" id="ARBA00001554"/>
    </source>
</evidence>
<dbReference type="EMBL" id="CP016268">
    <property type="protein sequence ID" value="ANO51834.1"/>
    <property type="molecule type" value="Genomic_DNA"/>
</dbReference>
<dbReference type="STRING" id="1548547.BA177_12060"/>
<dbReference type="SUPFAM" id="SSF55248">
    <property type="entry name" value="PCD-like"/>
    <property type="match status" value="1"/>
</dbReference>
<sequence length="113" mass="12506">MVELTERRCEPCEGGVEPLSRSQAKELLVLLNDGWSLSDDGKSISREFRFPVFSRTIAFVNAVAWVATVEGHHPELLVKYGSCDVRYTTTAIDGLSDNDFICAAKVDRIAADQ</sequence>
<dbReference type="GO" id="GO:0008124">
    <property type="term" value="F:4-alpha-hydroxytetrahydrobiopterin dehydratase activity"/>
    <property type="evidence" value="ECO:0007669"/>
    <property type="project" value="UniProtKB-UniRule"/>
</dbReference>
<organism evidence="5 6">
    <name type="scientific">Woeseia oceani</name>
    <dbReference type="NCBI Taxonomy" id="1548547"/>
    <lineage>
        <taxon>Bacteria</taxon>
        <taxon>Pseudomonadati</taxon>
        <taxon>Pseudomonadota</taxon>
        <taxon>Gammaproteobacteria</taxon>
        <taxon>Woeseiales</taxon>
        <taxon>Woeseiaceae</taxon>
        <taxon>Woeseia</taxon>
    </lineage>
</organism>
<dbReference type="InterPro" id="IPR036428">
    <property type="entry name" value="PCD_sf"/>
</dbReference>
<keyword evidence="3 4" id="KW-0456">Lyase</keyword>
<evidence type="ECO:0000256" key="4">
    <source>
        <dbReference type="HAMAP-Rule" id="MF_00434"/>
    </source>
</evidence>
<comment type="catalytic activity">
    <reaction evidence="1 4">
        <text>(4aS,6R)-4a-hydroxy-L-erythro-5,6,7,8-tetrahydrobiopterin = (6R)-L-erythro-6,7-dihydrobiopterin + H2O</text>
        <dbReference type="Rhea" id="RHEA:11920"/>
        <dbReference type="ChEBI" id="CHEBI:15377"/>
        <dbReference type="ChEBI" id="CHEBI:15642"/>
        <dbReference type="ChEBI" id="CHEBI:43120"/>
        <dbReference type="EC" id="4.2.1.96"/>
    </reaction>
</comment>
<dbReference type="RefSeq" id="WP_068616529.1">
    <property type="nucleotide sequence ID" value="NZ_CP016268.1"/>
</dbReference>
<dbReference type="PANTHER" id="PTHR12599:SF0">
    <property type="entry name" value="PTERIN-4-ALPHA-CARBINOLAMINE DEHYDRATASE"/>
    <property type="match status" value="1"/>
</dbReference>
<accession>A0A193LHH6</accession>
<evidence type="ECO:0000256" key="2">
    <source>
        <dbReference type="ARBA" id="ARBA00006472"/>
    </source>
</evidence>
<protein>
    <recommendedName>
        <fullName evidence="4">Putative pterin-4-alpha-carbinolamine dehydratase</fullName>
        <shortName evidence="4">PHS</shortName>
        <ecNumber evidence="4">4.2.1.96</ecNumber>
    </recommendedName>
    <alternativeName>
        <fullName evidence="4">4-alpha-hydroxy-tetrahydropterin dehydratase</fullName>
    </alternativeName>
    <alternativeName>
        <fullName evidence="4">Pterin carbinolamine dehydratase</fullName>
        <shortName evidence="4">PCD</shortName>
    </alternativeName>
</protein>
<dbReference type="GO" id="GO:0006729">
    <property type="term" value="P:tetrahydrobiopterin biosynthetic process"/>
    <property type="evidence" value="ECO:0007669"/>
    <property type="project" value="InterPro"/>
</dbReference>
<name>A0A193LHH6_9GAMM</name>
<dbReference type="PANTHER" id="PTHR12599">
    <property type="entry name" value="PTERIN-4-ALPHA-CARBINOLAMINE DEHYDRATASE"/>
    <property type="match status" value="1"/>
</dbReference>
<proteinExistence type="inferred from homology"/>
<evidence type="ECO:0000313" key="6">
    <source>
        <dbReference type="Proteomes" id="UP000092695"/>
    </source>
</evidence>
<dbReference type="KEGG" id="woc:BA177_12060"/>
<keyword evidence="6" id="KW-1185">Reference proteome</keyword>
<evidence type="ECO:0000256" key="3">
    <source>
        <dbReference type="ARBA" id="ARBA00023239"/>
    </source>
</evidence>